<evidence type="ECO:0000256" key="1">
    <source>
        <dbReference type="SAM" id="MobiDB-lite"/>
    </source>
</evidence>
<name>A0A7Z0J5Y0_9MICO</name>
<gene>
    <name evidence="2" type="ORF">HNR05_001402</name>
</gene>
<proteinExistence type="predicted"/>
<dbReference type="Proteomes" id="UP000537260">
    <property type="component" value="Unassembled WGS sequence"/>
</dbReference>
<reference evidence="2 3" key="1">
    <citation type="submission" date="2020-07" db="EMBL/GenBank/DDBJ databases">
        <title>Sequencing the genomes of 1000 actinobacteria strains.</title>
        <authorList>
            <person name="Klenk H.-P."/>
        </authorList>
    </citation>
    <scope>NUCLEOTIDE SEQUENCE [LARGE SCALE GENOMIC DNA]</scope>
    <source>
        <strain evidence="2 3">LI1</strain>
    </source>
</reference>
<dbReference type="AlphaFoldDB" id="A0A7Z0J5Y0"/>
<feature type="region of interest" description="Disordered" evidence="1">
    <location>
        <begin position="848"/>
        <end position="871"/>
    </location>
</feature>
<dbReference type="RefSeq" id="WP_179578347.1">
    <property type="nucleotide sequence ID" value="NZ_JACCFM010000001.1"/>
</dbReference>
<keyword evidence="3" id="KW-1185">Reference proteome</keyword>
<dbReference type="EMBL" id="JACCFM010000001">
    <property type="protein sequence ID" value="NYJ19611.1"/>
    <property type="molecule type" value="Genomic_DNA"/>
</dbReference>
<sequence length="871" mass="94021">MDSLTAGFDADTARMQKASSELQAAHLTLVPQSSSSALAIQMGLRGAIPTGTEHTYPLTITIPAQSDAFDSAIAMASCEKVFKRLRTGWVESSSNGMLQAYAGVTLSTPEAYQQLISSLPAVTATQSSVPLAQLTFGNAVIVAPTAGFALADGDRGRLTPLSPQELLGVGVVLDVASDTRTALVRGYDTREHDDQTNGIRDRFNRRTTSLEMRQWALDAGWQETSSGATSHDYRRDNLIARLPHGLSTFLQLDADSGKLTEVLRPFDLYAKAQAKARAKPEETAEELATRLVEEGHVTTKTELFAARGRAVQVNRNQPTLAVITQFADSIKSAVLNTDGGMPLAFATQTDGVVEGIISVAPSGSVRRWNERNGTGLLIAAAQLVRTREGKNGPSVEYDHSVPPSIVSGTLEALQGPGMLPPVEHVATEPVLTPEGRIARHPGYNRAAKAVITMPHRDRSRWLRDYVVPDNPSKQDAQAAYDFLRTELLESFPFATPVDQARAFAYLLTCVGRPLLNGSIGFLATAPDRGSGKSYLLMIGRLLAQGHVHATSYKVGGWADDETQKALVSLILSGGRFFHCDEVPRGAEVKGTTLTGALSAVDGEVKHRILQGNDMATLKNVIITAAGNQVELGGDTNRRFLTIRIQRPPAGTASDQTVYRHPNLYAYVLKNRPQLLAAAHTVLLHGLQNKATQRVIPGMKFSHNWAGQILGAMSHLTHSNGRELAEFALTGWDAEVAEQDDLGTEWGELLAAIWKHSSGHPRPAAELFKISKIGAEDERPLLPSELAFTGGTETQIAVKWGNELRKILNTSVPFEGVTYRMTVPNRAEKSKKSKQYVVEAFDASGRALIPGRPIAPPEPNATVAPPETHEVS</sequence>
<organism evidence="2 3">
    <name type="scientific">Glaciibacter psychrotolerans</name>
    <dbReference type="NCBI Taxonomy" id="670054"/>
    <lineage>
        <taxon>Bacteria</taxon>
        <taxon>Bacillati</taxon>
        <taxon>Actinomycetota</taxon>
        <taxon>Actinomycetes</taxon>
        <taxon>Micrococcales</taxon>
        <taxon>Microbacteriaceae</taxon>
        <taxon>Glaciibacter</taxon>
    </lineage>
</organism>
<protein>
    <submittedName>
        <fullName evidence="2">Uncharacterized protein</fullName>
    </submittedName>
</protein>
<accession>A0A7Z0J5Y0</accession>
<evidence type="ECO:0000313" key="2">
    <source>
        <dbReference type="EMBL" id="NYJ19611.1"/>
    </source>
</evidence>
<evidence type="ECO:0000313" key="3">
    <source>
        <dbReference type="Proteomes" id="UP000537260"/>
    </source>
</evidence>
<comment type="caution">
    <text evidence="2">The sequence shown here is derived from an EMBL/GenBank/DDBJ whole genome shotgun (WGS) entry which is preliminary data.</text>
</comment>